<feature type="compositionally biased region" description="Polar residues" evidence="1">
    <location>
        <begin position="1"/>
        <end position="11"/>
    </location>
</feature>
<dbReference type="EMBL" id="UOFG01000287">
    <property type="protein sequence ID" value="VAW66813.1"/>
    <property type="molecule type" value="Genomic_DNA"/>
</dbReference>
<gene>
    <name evidence="2" type="ORF">MNBD_GAMMA11-592</name>
</gene>
<protein>
    <submittedName>
        <fullName evidence="2">Uncharacterized protein</fullName>
    </submittedName>
</protein>
<proteinExistence type="predicted"/>
<evidence type="ECO:0000313" key="2">
    <source>
        <dbReference type="EMBL" id="VAW66813.1"/>
    </source>
</evidence>
<name>A0A3B0XRU8_9ZZZZ</name>
<accession>A0A3B0XRU8</accession>
<sequence length="36" mass="3862">MDQQQADQIRNNVRDSYSKVAEADNEGDGCGVASSC</sequence>
<organism evidence="2">
    <name type="scientific">hydrothermal vent metagenome</name>
    <dbReference type="NCBI Taxonomy" id="652676"/>
    <lineage>
        <taxon>unclassified sequences</taxon>
        <taxon>metagenomes</taxon>
        <taxon>ecological metagenomes</taxon>
    </lineage>
</organism>
<feature type="region of interest" description="Disordered" evidence="1">
    <location>
        <begin position="1"/>
        <end position="36"/>
    </location>
</feature>
<reference evidence="2" key="1">
    <citation type="submission" date="2018-06" db="EMBL/GenBank/DDBJ databases">
        <authorList>
            <person name="Zhirakovskaya E."/>
        </authorList>
    </citation>
    <scope>NUCLEOTIDE SEQUENCE</scope>
</reference>
<evidence type="ECO:0000256" key="1">
    <source>
        <dbReference type="SAM" id="MobiDB-lite"/>
    </source>
</evidence>
<feature type="non-terminal residue" evidence="2">
    <location>
        <position position="36"/>
    </location>
</feature>
<dbReference type="AlphaFoldDB" id="A0A3B0XRU8"/>